<accession>A0ABY7QN27</accession>
<proteinExistence type="predicted"/>
<sequence length="266" mass="31754">MKKLNKYSKNRFGLRYKKNVSGRVHYSQFVALFYIRNTIITLERDATETLRILKELQNLNNKSRLVFSNHCSLSKHNLWDNALSNVSNNIKYIQLQFQYLLENINNKNKINSSIFWQQNKTYIENLEETQKKLIQVAIQILPEEVLISWKATICNFYDEIFSLLIPLTGVCRLESDFVEKYSPKIFSKITFDIMRDMPTNYTLKEAREYEHQYLIALTKYTHESNKKINFWDNLLNILSGGIYRLPSESMMVKRWINRKMKDKFTS</sequence>
<reference evidence="1 2" key="1">
    <citation type="submission" date="2023-01" db="EMBL/GenBank/DDBJ databases">
        <title>Complete genome of Chryseobacterium camelliae VAN22-5A.</title>
        <authorList>
            <person name="Zong G."/>
            <person name="Cao G."/>
        </authorList>
    </citation>
    <scope>NUCLEOTIDE SEQUENCE [LARGE SCALE GENOMIC DNA]</scope>
    <source>
        <strain evidence="1 2">VAN22-5A</strain>
    </source>
</reference>
<evidence type="ECO:0000313" key="2">
    <source>
        <dbReference type="Proteomes" id="UP001210978"/>
    </source>
</evidence>
<gene>
    <name evidence="1" type="ORF">PFY12_13855</name>
</gene>
<evidence type="ECO:0000313" key="1">
    <source>
        <dbReference type="EMBL" id="WBV60113.1"/>
    </source>
</evidence>
<organism evidence="1 2">
    <name type="scientific">Chryseobacterium camelliae</name>
    <dbReference type="NCBI Taxonomy" id="1265445"/>
    <lineage>
        <taxon>Bacteria</taxon>
        <taxon>Pseudomonadati</taxon>
        <taxon>Bacteroidota</taxon>
        <taxon>Flavobacteriia</taxon>
        <taxon>Flavobacteriales</taxon>
        <taxon>Weeksellaceae</taxon>
        <taxon>Chryseobacterium group</taxon>
        <taxon>Chryseobacterium</taxon>
    </lineage>
</organism>
<keyword evidence="2" id="KW-1185">Reference proteome</keyword>
<protein>
    <submittedName>
        <fullName evidence="1">Uncharacterized protein</fullName>
    </submittedName>
</protein>
<dbReference type="RefSeq" id="WP_271148455.1">
    <property type="nucleotide sequence ID" value="NZ_CP115859.1"/>
</dbReference>
<dbReference type="EMBL" id="CP115859">
    <property type="protein sequence ID" value="WBV60113.1"/>
    <property type="molecule type" value="Genomic_DNA"/>
</dbReference>
<dbReference type="Proteomes" id="UP001210978">
    <property type="component" value="Chromosome"/>
</dbReference>
<name>A0ABY7QN27_9FLAO</name>